<protein>
    <recommendedName>
        <fullName evidence="2">Uridine phosphorylase</fullName>
        <ecNumber evidence="1">2.4.2.3</ecNumber>
    </recommendedName>
</protein>
<evidence type="ECO:0000313" key="5">
    <source>
        <dbReference type="EMBL" id="PWS28995.1"/>
    </source>
</evidence>
<dbReference type="Gene3D" id="3.40.50.1580">
    <property type="entry name" value="Nucleoside phosphorylase domain"/>
    <property type="match status" value="1"/>
</dbReference>
<dbReference type="GO" id="GO:0004850">
    <property type="term" value="F:uridine phosphorylase activity"/>
    <property type="evidence" value="ECO:0007669"/>
    <property type="project" value="UniProtKB-EC"/>
</dbReference>
<evidence type="ECO:0000256" key="2">
    <source>
        <dbReference type="ARBA" id="ARBA00021980"/>
    </source>
</evidence>
<dbReference type="InterPro" id="IPR000845">
    <property type="entry name" value="Nucleoside_phosphorylase_d"/>
</dbReference>
<organism evidence="5 6">
    <name type="scientific">Pedobacter yonginense</name>
    <dbReference type="NCBI Taxonomy" id="651869"/>
    <lineage>
        <taxon>Bacteria</taxon>
        <taxon>Pseudomonadati</taxon>
        <taxon>Bacteroidota</taxon>
        <taxon>Sphingobacteriia</taxon>
        <taxon>Sphingobacteriales</taxon>
        <taxon>Sphingobacteriaceae</taxon>
        <taxon>Pedobacter</taxon>
    </lineage>
</organism>
<feature type="domain" description="Nucleoside phosphorylase" evidence="4">
    <location>
        <begin position="30"/>
        <end position="283"/>
    </location>
</feature>
<dbReference type="PANTHER" id="PTHR43691">
    <property type="entry name" value="URIDINE PHOSPHORYLASE"/>
    <property type="match status" value="1"/>
</dbReference>
<evidence type="ECO:0000256" key="3">
    <source>
        <dbReference type="ARBA" id="ARBA00048447"/>
    </source>
</evidence>
<dbReference type="InterPro" id="IPR035994">
    <property type="entry name" value="Nucleoside_phosphorylase_sf"/>
</dbReference>
<dbReference type="PANTHER" id="PTHR43691:SF11">
    <property type="entry name" value="FI09636P-RELATED"/>
    <property type="match status" value="1"/>
</dbReference>
<dbReference type="GO" id="GO:0004731">
    <property type="term" value="F:purine-nucleoside phosphorylase activity"/>
    <property type="evidence" value="ECO:0007669"/>
    <property type="project" value="TreeGrafter"/>
</dbReference>
<gene>
    <name evidence="5" type="ORF">DHW03_03945</name>
</gene>
<dbReference type="GO" id="GO:0005829">
    <property type="term" value="C:cytosol"/>
    <property type="evidence" value="ECO:0007669"/>
    <property type="project" value="TreeGrafter"/>
</dbReference>
<dbReference type="SUPFAM" id="SSF53167">
    <property type="entry name" value="Purine and uridine phosphorylases"/>
    <property type="match status" value="1"/>
</dbReference>
<proteinExistence type="predicted"/>
<reference evidence="5 6" key="1">
    <citation type="submission" date="2018-05" db="EMBL/GenBank/DDBJ databases">
        <title>Pedobacter paludis sp. nov., isolated from wetland soil.</title>
        <authorList>
            <person name="Zhang Y."/>
            <person name="Wang G."/>
        </authorList>
    </citation>
    <scope>NUCLEOTIDE SEQUENCE [LARGE SCALE GENOMIC DNA]</scope>
    <source>
        <strain evidence="5 6">KCTC22721</strain>
    </source>
</reference>
<accession>A0A317ERG3</accession>
<dbReference type="CDD" id="cd00436">
    <property type="entry name" value="UP_TbUP-like"/>
    <property type="match status" value="1"/>
</dbReference>
<dbReference type="RefSeq" id="WP_109924424.1">
    <property type="nucleotide sequence ID" value="NZ_QGNZ01000001.1"/>
</dbReference>
<dbReference type="GO" id="GO:0006152">
    <property type="term" value="P:purine nucleoside catabolic process"/>
    <property type="evidence" value="ECO:0007669"/>
    <property type="project" value="TreeGrafter"/>
</dbReference>
<sequence length="286" mass="31500">MKIAESDLIINPDGSIYHLNLLPEDVAETVITVGDPDRVGEVSKHFDRIEFKKGKREFITHTGFVGQKRITVLSTGIGTDNIDIVLNELDALVNIDFHTREVKTNLTSLNIIRIGTSGAVQPDVPMGTILASSFGLGMDALMNYYIHELAGDERSLLDEVKTHFAHLKNIHPYLTSANDVLLNTIGKDMEKGITVTAPGFYAPQGRQVRAKNAVSNFIGLINSFKSNHNRITNLEMETAGIYALAKVLGHKALSVNAILASRVKLEFSQNPNKIVEQAIKMVLERI</sequence>
<dbReference type="Proteomes" id="UP000245379">
    <property type="component" value="Unassembled WGS sequence"/>
</dbReference>
<dbReference type="OrthoDB" id="9772602at2"/>
<dbReference type="EC" id="2.4.2.3" evidence="1"/>
<comment type="catalytic activity">
    <reaction evidence="3">
        <text>uridine + phosphate = alpha-D-ribose 1-phosphate + uracil</text>
        <dbReference type="Rhea" id="RHEA:24388"/>
        <dbReference type="ChEBI" id="CHEBI:16704"/>
        <dbReference type="ChEBI" id="CHEBI:17568"/>
        <dbReference type="ChEBI" id="CHEBI:43474"/>
        <dbReference type="ChEBI" id="CHEBI:57720"/>
        <dbReference type="EC" id="2.4.2.3"/>
    </reaction>
</comment>
<evidence type="ECO:0000256" key="1">
    <source>
        <dbReference type="ARBA" id="ARBA00011888"/>
    </source>
</evidence>
<comment type="caution">
    <text evidence="5">The sequence shown here is derived from an EMBL/GenBank/DDBJ whole genome shotgun (WGS) entry which is preliminary data.</text>
</comment>
<dbReference type="EMBL" id="QGNZ01000001">
    <property type="protein sequence ID" value="PWS28995.1"/>
    <property type="molecule type" value="Genomic_DNA"/>
</dbReference>
<dbReference type="Pfam" id="PF01048">
    <property type="entry name" value="PNP_UDP_1"/>
    <property type="match status" value="1"/>
</dbReference>
<evidence type="ECO:0000313" key="6">
    <source>
        <dbReference type="Proteomes" id="UP000245379"/>
    </source>
</evidence>
<name>A0A317ERG3_9SPHI</name>
<evidence type="ECO:0000259" key="4">
    <source>
        <dbReference type="Pfam" id="PF01048"/>
    </source>
</evidence>
<keyword evidence="6" id="KW-1185">Reference proteome</keyword>
<dbReference type="AlphaFoldDB" id="A0A317ERG3"/>